<protein>
    <recommendedName>
        <fullName evidence="8">Trafficking protein particle complex subunit BET3</fullName>
    </recommendedName>
</protein>
<dbReference type="GO" id="GO:0048193">
    <property type="term" value="P:Golgi vesicle transport"/>
    <property type="evidence" value="ECO:0007669"/>
    <property type="project" value="InterPro"/>
</dbReference>
<evidence type="ECO:0000256" key="9">
    <source>
        <dbReference type="SAM" id="MobiDB-lite"/>
    </source>
</evidence>
<evidence type="ECO:0000256" key="5">
    <source>
        <dbReference type="ARBA" id="ARBA00022824"/>
    </source>
</evidence>
<dbReference type="Gene3D" id="3.30.1380.20">
    <property type="entry name" value="Trafficking protein particle complex subunit 3"/>
    <property type="match status" value="1"/>
</dbReference>
<evidence type="ECO:0000313" key="10">
    <source>
        <dbReference type="EMBL" id="GMM54986.1"/>
    </source>
</evidence>
<comment type="caution">
    <text evidence="10">The sequence shown here is derived from an EMBL/GenBank/DDBJ whole genome shotgun (WGS) entry which is preliminary data.</text>
</comment>
<reference evidence="10 11" key="1">
    <citation type="journal article" date="2023" name="Elife">
        <title>Identification of key yeast species and microbe-microbe interactions impacting larval growth of Drosophila in the wild.</title>
        <authorList>
            <person name="Mure A."/>
            <person name="Sugiura Y."/>
            <person name="Maeda R."/>
            <person name="Honda K."/>
            <person name="Sakurai N."/>
            <person name="Takahashi Y."/>
            <person name="Watada M."/>
            <person name="Katoh T."/>
            <person name="Gotoh A."/>
            <person name="Gotoh Y."/>
            <person name="Taniguchi I."/>
            <person name="Nakamura K."/>
            <person name="Hayashi T."/>
            <person name="Katayama T."/>
            <person name="Uemura T."/>
            <person name="Hattori Y."/>
        </authorList>
    </citation>
    <scope>NUCLEOTIDE SEQUENCE [LARGE SCALE GENOMIC DNA]</scope>
    <source>
        <strain evidence="10 11">KH-74</strain>
    </source>
</reference>
<dbReference type="GO" id="GO:0005794">
    <property type="term" value="C:Golgi apparatus"/>
    <property type="evidence" value="ECO:0007669"/>
    <property type="project" value="UniProtKB-SubCell"/>
</dbReference>
<evidence type="ECO:0000256" key="6">
    <source>
        <dbReference type="ARBA" id="ARBA00022892"/>
    </source>
</evidence>
<dbReference type="GO" id="GO:0005783">
    <property type="term" value="C:endoplasmic reticulum"/>
    <property type="evidence" value="ECO:0007669"/>
    <property type="project" value="UniProtKB-SubCell"/>
</dbReference>
<dbReference type="Pfam" id="PF04051">
    <property type="entry name" value="TRAPP"/>
    <property type="match status" value="1"/>
</dbReference>
<dbReference type="FunFam" id="3.30.1380.20:FF:000001">
    <property type="entry name" value="Trafficking protein particle complex subunit BET3"/>
    <property type="match status" value="1"/>
</dbReference>
<dbReference type="InterPro" id="IPR016721">
    <property type="entry name" value="Bet3"/>
</dbReference>
<dbReference type="Proteomes" id="UP001377567">
    <property type="component" value="Unassembled WGS sequence"/>
</dbReference>
<keyword evidence="11" id="KW-1185">Reference proteome</keyword>
<organism evidence="10 11">
    <name type="scientific">Maudiozyma humilis</name>
    <name type="common">Sour dough yeast</name>
    <name type="synonym">Kazachstania humilis</name>
    <dbReference type="NCBI Taxonomy" id="51915"/>
    <lineage>
        <taxon>Eukaryota</taxon>
        <taxon>Fungi</taxon>
        <taxon>Dikarya</taxon>
        <taxon>Ascomycota</taxon>
        <taxon>Saccharomycotina</taxon>
        <taxon>Saccharomycetes</taxon>
        <taxon>Saccharomycetales</taxon>
        <taxon>Saccharomycetaceae</taxon>
        <taxon>Maudiozyma</taxon>
    </lineage>
</organism>
<feature type="compositionally biased region" description="Low complexity" evidence="9">
    <location>
        <begin position="9"/>
        <end position="20"/>
    </location>
</feature>
<evidence type="ECO:0000256" key="2">
    <source>
        <dbReference type="ARBA" id="ARBA00004240"/>
    </source>
</evidence>
<dbReference type="SUPFAM" id="SSF111126">
    <property type="entry name" value="Ligand-binding domain in the NO signalling and Golgi transport"/>
    <property type="match status" value="1"/>
</dbReference>
<dbReference type="PANTHER" id="PTHR13048">
    <property type="entry name" value="TRAFFICKING PROTEIN PARTICLE COMPLEX SUBUNIT 3"/>
    <property type="match status" value="1"/>
</dbReference>
<gene>
    <name evidence="10" type="ORF">DAKH74_016020</name>
</gene>
<keyword evidence="7 8" id="KW-0333">Golgi apparatus</keyword>
<feature type="region of interest" description="Disordered" evidence="9">
    <location>
        <begin position="1"/>
        <end position="29"/>
    </location>
</feature>
<dbReference type="GO" id="GO:0016236">
    <property type="term" value="P:macroautophagy"/>
    <property type="evidence" value="ECO:0007669"/>
    <property type="project" value="UniProtKB-ARBA"/>
</dbReference>
<dbReference type="EMBL" id="BTGD01000003">
    <property type="protein sequence ID" value="GMM54986.1"/>
    <property type="molecule type" value="Genomic_DNA"/>
</dbReference>
<dbReference type="GO" id="GO:0030008">
    <property type="term" value="C:TRAPP complex"/>
    <property type="evidence" value="ECO:0007669"/>
    <property type="project" value="InterPro"/>
</dbReference>
<evidence type="ECO:0000256" key="3">
    <source>
        <dbReference type="ARBA" id="ARBA00006218"/>
    </source>
</evidence>
<keyword evidence="4 8" id="KW-0813">Transport</keyword>
<name>A0AAV5RWF2_MAUHU</name>
<evidence type="ECO:0000256" key="4">
    <source>
        <dbReference type="ARBA" id="ARBA00022448"/>
    </source>
</evidence>
<evidence type="ECO:0000256" key="7">
    <source>
        <dbReference type="ARBA" id="ARBA00023034"/>
    </source>
</evidence>
<dbReference type="AlphaFoldDB" id="A0AAV5RWF2"/>
<evidence type="ECO:0000313" key="11">
    <source>
        <dbReference type="Proteomes" id="UP001377567"/>
    </source>
</evidence>
<proteinExistence type="inferred from homology"/>
<sequence length="213" mass="23496">MSRPVSTISGQSGLSSSGSGAPLGGQGRSLKATGDDIWKNKTEKINAELFTLTYGAIVSQLCEDYDRDFAKINDQLFQMGYNIGVRLIEDFLARTALPRCEDMVRTSEVISKCAFKVFLNISPKVTNWSANKEAFSLVINDNPLSDFVELPMDAMKGLWYSNVLCGVLKGALEMVQLDCDVAFVSDILRGDQLTEIKIKLNRVLKDEIPIGED</sequence>
<evidence type="ECO:0000256" key="1">
    <source>
        <dbReference type="ARBA" id="ARBA00004222"/>
    </source>
</evidence>
<dbReference type="CDD" id="cd14942">
    <property type="entry name" value="TRAPPC3_bet3"/>
    <property type="match status" value="1"/>
</dbReference>
<comment type="subcellular location">
    <subcellularLocation>
        <location evidence="2">Endoplasmic reticulum</location>
    </subcellularLocation>
    <subcellularLocation>
        <location evidence="1 8">Golgi apparatus</location>
        <location evidence="1 8">cis-Golgi network</location>
    </subcellularLocation>
</comment>
<dbReference type="InterPro" id="IPR024096">
    <property type="entry name" value="NO_sig/Golgi_transp_ligand-bd"/>
</dbReference>
<dbReference type="InterPro" id="IPR007194">
    <property type="entry name" value="TRAPP_component"/>
</dbReference>
<evidence type="ECO:0000256" key="8">
    <source>
        <dbReference type="PIRNR" id="PIRNR018293"/>
    </source>
</evidence>
<accession>A0AAV5RWF2</accession>
<keyword evidence="6 8" id="KW-0931">ER-Golgi transport</keyword>
<keyword evidence="5" id="KW-0256">Endoplasmic reticulum</keyword>
<comment type="similarity">
    <text evidence="3 8">Belongs to the TRAPP small subunits family. BET3 subfamily.</text>
</comment>
<dbReference type="PIRSF" id="PIRSF018293">
    <property type="entry name" value="TRAPP_I_complex_Bet3"/>
    <property type="match status" value="1"/>
</dbReference>